<protein>
    <submittedName>
        <fullName evidence="1">Uncharacterized protein</fullName>
    </submittedName>
</protein>
<dbReference type="STRING" id="1185652.USDA257_c13170"/>
<evidence type="ECO:0000313" key="1">
    <source>
        <dbReference type="EMBL" id="AFL49908.1"/>
    </source>
</evidence>
<dbReference type="eggNOG" id="ENOG502Z7WG">
    <property type="taxonomic scope" value="Bacteria"/>
</dbReference>
<reference evidence="1 2" key="1">
    <citation type="journal article" date="2012" name="J. Bacteriol.">
        <title>Complete genome sequence of the broad-host-range strain Sinorhizobium fredii USDA257.</title>
        <authorList>
            <person name="Schuldes J."/>
            <person name="Rodriguez Orbegoso M."/>
            <person name="Schmeisser C."/>
            <person name="Krishnan H.B."/>
            <person name="Daniel R."/>
            <person name="Streit W.R."/>
        </authorList>
    </citation>
    <scope>NUCLEOTIDE SEQUENCE [LARGE SCALE GENOMIC DNA]</scope>
    <source>
        <strain evidence="1 2">USDA 257</strain>
    </source>
</reference>
<dbReference type="HOGENOM" id="CLU_017816_0_0_5"/>
<evidence type="ECO:0000313" key="2">
    <source>
        <dbReference type="Proteomes" id="UP000006180"/>
    </source>
</evidence>
<dbReference type="RefSeq" id="WP_014762091.1">
    <property type="nucleotide sequence ID" value="NC_018000.1"/>
</dbReference>
<dbReference type="AlphaFoldDB" id="I3X202"/>
<dbReference type="EMBL" id="CP003563">
    <property type="protein sequence ID" value="AFL49908.1"/>
    <property type="molecule type" value="Genomic_DNA"/>
</dbReference>
<gene>
    <name evidence="1" type="ORF">USDA257_c13170</name>
</gene>
<sequence>MLGNSPIETVSLDPTYEVAKGETVTAWIVSDLISSGFPGTAAPAEDRVNYRFINGFVDVGDLPCRKAFWAEMVGRAIEPECDWPAARLNLPGSNRRVEFTGFWHVPTHIRRWLKGTFRSEAPRRLHLRLRTCGGVRIWVNGVEQVRFEPFRRNVESTSDVTLELQPGDNEILLHTEDLAERDTIWFFELELLDEAPLTVTLPVPLDSDEVGRLASLVRDVRPSRDVFVGSALELVFDAPPGRDLPLVVEVYSHGHDRAVLARAAATLGAAETRLAIPEMLGIPDGYHGVRLTIGSGAGTVTRVVDSAFLGRLSPDTAAVSIAARKRAALDFGARCGAERIGRALAMVAAGSDDRTTIDRIISATLMSIDRREDCSDFVLVPLLWLVRAYGERLGPETVGKIRAAVLGYRYWVDEPGNDVMWFWSENHVLCFHASQLLAGDFLPDAVFETSGRTGREQAALAKARLRRWFDSVKAHGLAEWNSAAYYPIDFIGLLALEHWAEPELAGRARHQLNLIFEMIALHTLAGVPAGSQGRAYDKELRAGPLTELAPFAEVAYGEGWLNGGVASLPMFCCSNYIPPAHLARLARLEAGRAIEARYAQGLDAGKLVLFKNEAAQLSTVVDHKTGQKGHQQHVMDIRLAGHPMARLWVNHPGEDDPWGTQRPSYWAGSGILPRVAQHRDLALMIFDTQDHRNGWTHAYLGRDGLDGILIEGNWLIVRSGAGFAALHATNGIAMVTKGATAGRELRSEGRLCGWIGTVGCGSDNDFARFRERIRSTVVVFDRDRRALSVTPPDRPALRLAYDGAFSLGGEPLVFDHEQPKPEITFDSARVADPGRPPLLFMSGPCR</sequence>
<name>I3X202_SINF2</name>
<accession>I3X202</accession>
<proteinExistence type="predicted"/>
<organism evidence="1 2">
    <name type="scientific">Sinorhizobium fredii (strain USDA 257)</name>
    <dbReference type="NCBI Taxonomy" id="1185652"/>
    <lineage>
        <taxon>Bacteria</taxon>
        <taxon>Pseudomonadati</taxon>
        <taxon>Pseudomonadota</taxon>
        <taxon>Alphaproteobacteria</taxon>
        <taxon>Hyphomicrobiales</taxon>
        <taxon>Rhizobiaceae</taxon>
        <taxon>Sinorhizobium/Ensifer group</taxon>
        <taxon>Sinorhizobium</taxon>
    </lineage>
</organism>
<dbReference type="Proteomes" id="UP000006180">
    <property type="component" value="Chromosome"/>
</dbReference>
<dbReference type="KEGG" id="sfd:USDA257_c13170"/>
<dbReference type="PATRIC" id="fig|1185652.3.peg.1367"/>